<proteinExistence type="predicted"/>
<dbReference type="EMBL" id="JAJSOF020000042">
    <property type="protein sequence ID" value="KAJ4425500.1"/>
    <property type="molecule type" value="Genomic_DNA"/>
</dbReference>
<dbReference type="Proteomes" id="UP001148838">
    <property type="component" value="Unassembled WGS sequence"/>
</dbReference>
<protein>
    <submittedName>
        <fullName evidence="1">Uncharacterized protein</fullName>
    </submittedName>
</protein>
<accession>A0ABQ8RUZ0</accession>
<keyword evidence="2" id="KW-1185">Reference proteome</keyword>
<organism evidence="1 2">
    <name type="scientific">Periplaneta americana</name>
    <name type="common">American cockroach</name>
    <name type="synonym">Blatta americana</name>
    <dbReference type="NCBI Taxonomy" id="6978"/>
    <lineage>
        <taxon>Eukaryota</taxon>
        <taxon>Metazoa</taxon>
        <taxon>Ecdysozoa</taxon>
        <taxon>Arthropoda</taxon>
        <taxon>Hexapoda</taxon>
        <taxon>Insecta</taxon>
        <taxon>Pterygota</taxon>
        <taxon>Neoptera</taxon>
        <taxon>Polyneoptera</taxon>
        <taxon>Dictyoptera</taxon>
        <taxon>Blattodea</taxon>
        <taxon>Blattoidea</taxon>
        <taxon>Blattidae</taxon>
        <taxon>Blattinae</taxon>
        <taxon>Periplaneta</taxon>
    </lineage>
</organism>
<evidence type="ECO:0000313" key="1">
    <source>
        <dbReference type="EMBL" id="KAJ4425500.1"/>
    </source>
</evidence>
<reference evidence="1 2" key="1">
    <citation type="journal article" date="2022" name="Allergy">
        <title>Genome assembly and annotation of Periplaneta americana reveal a comprehensive cockroach allergen profile.</title>
        <authorList>
            <person name="Wang L."/>
            <person name="Xiong Q."/>
            <person name="Saelim N."/>
            <person name="Wang L."/>
            <person name="Nong W."/>
            <person name="Wan A.T."/>
            <person name="Shi M."/>
            <person name="Liu X."/>
            <person name="Cao Q."/>
            <person name="Hui J.H.L."/>
            <person name="Sookrung N."/>
            <person name="Leung T.F."/>
            <person name="Tungtrongchitr A."/>
            <person name="Tsui S.K.W."/>
        </authorList>
    </citation>
    <scope>NUCLEOTIDE SEQUENCE [LARGE SCALE GENOMIC DNA]</scope>
    <source>
        <strain evidence="1">PWHHKU_190912</strain>
    </source>
</reference>
<evidence type="ECO:0000313" key="2">
    <source>
        <dbReference type="Proteomes" id="UP001148838"/>
    </source>
</evidence>
<gene>
    <name evidence="1" type="ORF">ANN_27694</name>
</gene>
<comment type="caution">
    <text evidence="1">The sequence shown here is derived from an EMBL/GenBank/DDBJ whole genome shotgun (WGS) entry which is preliminary data.</text>
</comment>
<sequence>MAGLCKGGSEPSGSLKAIFVMDAIKTEPEVDPLAVQPCDDTIKEEENPSPDEGNLFDLHVTKIKEENLDDSYNHTSEIKFEEIILPINFPVVKCEAEEKQSDLNTVNEEPRIKVTAEENKVSTERFAATNGRTITSEFGRYCTRREGDFVSNSQEFSFLGNTCADS</sequence>
<name>A0ABQ8RUZ0_PERAM</name>